<sequence length="216" mass="25412">MTSNEYKEIIDSLKLSTETKKLLIDKSSNIIESISDSTNIDSLKLLITKIDGLVSGLKTAKFTVNKNGLVETKNIPKLIDMFFEYLNEGNIYYQEQTVINEVVKYLNGKLSPLVENSYVDKKIFKRILYNIKDSKIELSYDFDFIDDHFFISINLQFTYKNNTDNKIESFPLKFFKHIKLDEKFENSKWLFSMWTLNDFVDALKSCVKWLKFKQKI</sequence>
<accession>A0A084U4G0</accession>
<name>A0A084U4G0_MALIO</name>
<dbReference type="GeneID" id="96866690"/>
<dbReference type="AlphaFoldDB" id="A0A084U4G0"/>
<reference evidence="1 2" key="1">
    <citation type="journal article" date="2014" name="PLoS ONE">
        <title>Reduction of Hydrogen Peroxide Accumulation and Toxicity by a Catalase from Mycoplasma iowae.</title>
        <authorList>
            <person name="Pritchard R.E."/>
            <person name="Prassinos A.J."/>
            <person name="Osborne J.D."/>
            <person name="Raviv Z."/>
            <person name="Balish M.F."/>
        </authorList>
    </citation>
    <scope>NUCLEOTIDE SEQUENCE [LARGE SCALE GENOMIC DNA]</scope>
    <source>
        <strain evidence="1 2">DK-CPA</strain>
    </source>
</reference>
<dbReference type="EMBL" id="AWQU01000058">
    <property type="protein sequence ID" value="KFB07846.1"/>
    <property type="molecule type" value="Genomic_DNA"/>
</dbReference>
<evidence type="ECO:0000313" key="1">
    <source>
        <dbReference type="EMBL" id="KFB07846.1"/>
    </source>
</evidence>
<organism evidence="1 2">
    <name type="scientific">Malacoplasma iowae DK-CPA</name>
    <dbReference type="NCBI Taxonomy" id="1394179"/>
    <lineage>
        <taxon>Bacteria</taxon>
        <taxon>Bacillati</taxon>
        <taxon>Mycoplasmatota</taxon>
        <taxon>Mycoplasmoidales</taxon>
        <taxon>Mycoplasmoidaceae</taxon>
        <taxon>Malacoplasma</taxon>
    </lineage>
</organism>
<comment type="caution">
    <text evidence="1">The sequence shown here is derived from an EMBL/GenBank/DDBJ whole genome shotgun (WGS) entry which is preliminary data.</text>
</comment>
<evidence type="ECO:0000313" key="2">
    <source>
        <dbReference type="Proteomes" id="UP000028523"/>
    </source>
</evidence>
<gene>
    <name evidence="1" type="ORF">P271_708</name>
</gene>
<dbReference type="Proteomes" id="UP000028523">
    <property type="component" value="Unassembled WGS sequence"/>
</dbReference>
<proteinExistence type="predicted"/>
<protein>
    <submittedName>
        <fullName evidence="1">Uncharacterized protein</fullName>
    </submittedName>
</protein>
<keyword evidence="2" id="KW-1185">Reference proteome</keyword>
<dbReference type="RefSeq" id="WP_004025491.1">
    <property type="nucleotide sequence ID" value="NZ_AWQU01000058.1"/>
</dbReference>